<dbReference type="EMBL" id="MLHJ01000159">
    <property type="protein sequence ID" value="OOF38249.1"/>
    <property type="molecule type" value="Genomic_DNA"/>
</dbReference>
<protein>
    <submittedName>
        <fullName evidence="1">Uncharacterized protein</fullName>
    </submittedName>
</protein>
<accession>A0A1V3IE16</accession>
<evidence type="ECO:0000313" key="1">
    <source>
        <dbReference type="EMBL" id="OOF38249.1"/>
    </source>
</evidence>
<dbReference type="AlphaFoldDB" id="A0A1V3IE16"/>
<comment type="caution">
    <text evidence="1">The sequence shown here is derived from an EMBL/GenBank/DDBJ whole genome shotgun (WGS) entry which is preliminary data.</text>
</comment>
<sequence>MGRAKENGVIEPIVNWEGCLPYYKSVPDDVFIGQNGGFSLRSKKLLGMPRKLDMNVLISHPKKLEMGRQPVALEYDDPNHNEDIILTIIYRKLLESQGIQFAPPKIAAYFAGESVDAIHSTLGVSLDDVFGVHTFGCLVLTHKNALYMQKKMWFYGIDICTNILCKWLNDSGLSIEVPYHFFPQEELEKAGW</sequence>
<proteinExistence type="predicted"/>
<evidence type="ECO:0000313" key="2">
    <source>
        <dbReference type="Proteomes" id="UP000189433"/>
    </source>
</evidence>
<name>A0A1V3IE16_9PAST</name>
<dbReference type="Proteomes" id="UP000189433">
    <property type="component" value="Unassembled WGS sequence"/>
</dbReference>
<reference evidence="1 2" key="1">
    <citation type="submission" date="2016-10" db="EMBL/GenBank/DDBJ databases">
        <title>Rodentibacter gen. nov. and new species.</title>
        <authorList>
            <person name="Christensen H."/>
        </authorList>
    </citation>
    <scope>NUCLEOTIDE SEQUENCE [LARGE SCALE GENOMIC DNA]</scope>
    <source>
        <strain evidence="1 2">CCUG17206</strain>
    </source>
</reference>
<gene>
    <name evidence="1" type="ORF">BKK50_11865</name>
</gene>
<keyword evidence="2" id="KW-1185">Reference proteome</keyword>
<organism evidence="1 2">
    <name type="scientific">Rodentibacter rarus</name>
    <dbReference type="NCBI Taxonomy" id="1908260"/>
    <lineage>
        <taxon>Bacteria</taxon>
        <taxon>Pseudomonadati</taxon>
        <taxon>Pseudomonadota</taxon>
        <taxon>Gammaproteobacteria</taxon>
        <taxon>Pasteurellales</taxon>
        <taxon>Pasteurellaceae</taxon>
        <taxon>Rodentibacter</taxon>
    </lineage>
</organism>